<evidence type="ECO:0008006" key="3">
    <source>
        <dbReference type="Google" id="ProtNLM"/>
    </source>
</evidence>
<evidence type="ECO:0000313" key="1">
    <source>
        <dbReference type="EMBL" id="AKB36672.1"/>
    </source>
</evidence>
<dbReference type="EMBL" id="CP009508">
    <property type="protein sequence ID" value="AKB36672.1"/>
    <property type="molecule type" value="Genomic_DNA"/>
</dbReference>
<organism evidence="1 2">
    <name type="scientific">Methanosarcina siciliae C2J</name>
    <dbReference type="NCBI Taxonomy" id="1434118"/>
    <lineage>
        <taxon>Archaea</taxon>
        <taxon>Methanobacteriati</taxon>
        <taxon>Methanobacteriota</taxon>
        <taxon>Stenosarchaea group</taxon>
        <taxon>Methanomicrobia</taxon>
        <taxon>Methanosarcinales</taxon>
        <taxon>Methanosarcinaceae</taxon>
        <taxon>Methanosarcina</taxon>
    </lineage>
</organism>
<proteinExistence type="predicted"/>
<reference evidence="1 2" key="1">
    <citation type="submission" date="2014-07" db="EMBL/GenBank/DDBJ databases">
        <title>Methanogenic archaea and the global carbon cycle.</title>
        <authorList>
            <person name="Henriksen J.R."/>
            <person name="Luke J."/>
            <person name="Reinhart S."/>
            <person name="Benedict M.N."/>
            <person name="Youngblut N.D."/>
            <person name="Metcalf M.E."/>
            <person name="Whitaker R.J."/>
            <person name="Metcalf W.W."/>
        </authorList>
    </citation>
    <scope>NUCLEOTIDE SEQUENCE [LARGE SCALE GENOMIC DNA]</scope>
    <source>
        <strain evidence="1 2">C2J</strain>
    </source>
</reference>
<gene>
    <name evidence="1" type="ORF">MSSAC_2082</name>
</gene>
<dbReference type="HOGENOM" id="CLU_142659_0_0_2"/>
<protein>
    <recommendedName>
        <fullName evidence="3">Mobile element protein</fullName>
    </recommendedName>
</protein>
<dbReference type="KEGG" id="msj:MSSAC_2082"/>
<dbReference type="STRING" id="1434118.MSSAC_2082"/>
<sequence length="106" mass="12064">MKTRKYKCKHCGRVFNDHTGSYFSNLRKNEKTILLALKIAMKGMSIEAIAEVLEIQSATVTRWLALAAEQCDKVNDNLMKNLDVTKTEMDELWVIVKKNSSTNGKL</sequence>
<dbReference type="PATRIC" id="fig|1434118.4.peg.2663"/>
<dbReference type="AlphaFoldDB" id="A0A0E3PQ04"/>
<accession>A0A0E3PQ04</accession>
<name>A0A0E3PQ04_9EURY</name>
<dbReference type="Proteomes" id="UP000033123">
    <property type="component" value="Chromosome"/>
</dbReference>
<evidence type="ECO:0000313" key="2">
    <source>
        <dbReference type="Proteomes" id="UP000033123"/>
    </source>
</evidence>